<keyword evidence="4" id="KW-1185">Reference proteome</keyword>
<name>A0A5R9J0L8_9PROT</name>
<comment type="similarity">
    <text evidence="1 2">Belongs to the OprB family.</text>
</comment>
<sequence>MLSFAAVPAFAQLDTGTGTFASSKINITPNSDFGAPPLPKPEALVPQVNDYLQHYGTALLLDNTNEFLGVVSGPHQGSTNTGQYALEWDQDWNILAGIPGLQTHAIAVGRYGNLAGNLFGDNGFNQSQEIYGAGGNVAVHLVFFYAEETLAHGRVNIAAGRAPMENDFDSNPLNCNFMNNSLCGNPKGVTDNTANASYPDAQWFTRFRVRPVSNIYVQSGIYFTENNTYSATNGYRSGFHLDSSHIDGEAFPIEAGYEPTFGRDKLPGHYKIGAMYENTNHDTWELPTLPPESRKGGTQAWAQFDQMLVRQGPGATDGIIVTGDYVHNDPRYSLRADQFILAGIDRDFWKARPLDTIGVLFAYQTVSGQLGKLQGEEEELGLPITGSFGGVPNAAGIQTHSINLEVNYQIHVFRGVTFAPDFQYFIRPNAEAQLPSAALIGFKSHIELF</sequence>
<evidence type="ECO:0000256" key="2">
    <source>
        <dbReference type="RuleBase" id="RU363072"/>
    </source>
</evidence>
<dbReference type="InterPro" id="IPR007049">
    <property type="entry name" value="Carb-sel_porin_OprB"/>
</dbReference>
<gene>
    <name evidence="3" type="ORF">FE263_18365</name>
</gene>
<dbReference type="GO" id="GO:0015288">
    <property type="term" value="F:porin activity"/>
    <property type="evidence" value="ECO:0007669"/>
    <property type="project" value="InterPro"/>
</dbReference>
<dbReference type="AlphaFoldDB" id="A0A5R9J0L8"/>
<protein>
    <submittedName>
        <fullName evidence="3">Carbohydrate porin</fullName>
    </submittedName>
</protein>
<dbReference type="Pfam" id="PF04966">
    <property type="entry name" value="OprB"/>
    <property type="match status" value="1"/>
</dbReference>
<dbReference type="Gene3D" id="2.40.160.180">
    <property type="entry name" value="Carbohydrate-selective porin OprB"/>
    <property type="match status" value="1"/>
</dbReference>
<reference evidence="3 4" key="1">
    <citation type="submission" date="2019-05" db="EMBL/GenBank/DDBJ databases">
        <authorList>
            <person name="Pankratov T."/>
            <person name="Grouzdev D."/>
        </authorList>
    </citation>
    <scope>NUCLEOTIDE SEQUENCE [LARGE SCALE GENOMIC DNA]</scope>
    <source>
        <strain evidence="3 4">KEBCLARHB70R</strain>
    </source>
</reference>
<comment type="caution">
    <text evidence="3">The sequence shown here is derived from an EMBL/GenBank/DDBJ whole genome shotgun (WGS) entry which is preliminary data.</text>
</comment>
<dbReference type="PANTHER" id="PTHR37944:SF1">
    <property type="entry name" value="PORIN B"/>
    <property type="match status" value="1"/>
</dbReference>
<accession>A0A5R9J0L8</accession>
<dbReference type="Proteomes" id="UP000305654">
    <property type="component" value="Unassembled WGS sequence"/>
</dbReference>
<dbReference type="EMBL" id="VCDI01000008">
    <property type="protein sequence ID" value="TLU71215.1"/>
    <property type="molecule type" value="Genomic_DNA"/>
</dbReference>
<evidence type="ECO:0000256" key="1">
    <source>
        <dbReference type="ARBA" id="ARBA00008769"/>
    </source>
</evidence>
<dbReference type="InterPro" id="IPR052932">
    <property type="entry name" value="OprB_Porin"/>
</dbReference>
<dbReference type="PANTHER" id="PTHR37944">
    <property type="entry name" value="PORIN B"/>
    <property type="match status" value="1"/>
</dbReference>
<dbReference type="GO" id="GO:0008643">
    <property type="term" value="P:carbohydrate transport"/>
    <property type="evidence" value="ECO:0007669"/>
    <property type="project" value="InterPro"/>
</dbReference>
<proteinExistence type="inferred from homology"/>
<organism evidence="3 4">
    <name type="scientific">Lichenicoccus roseus</name>
    <dbReference type="NCBI Taxonomy" id="2683649"/>
    <lineage>
        <taxon>Bacteria</taxon>
        <taxon>Pseudomonadati</taxon>
        <taxon>Pseudomonadota</taxon>
        <taxon>Alphaproteobacteria</taxon>
        <taxon>Acetobacterales</taxon>
        <taxon>Acetobacteraceae</taxon>
        <taxon>Lichenicoccus</taxon>
    </lineage>
</organism>
<dbReference type="GO" id="GO:0016020">
    <property type="term" value="C:membrane"/>
    <property type="evidence" value="ECO:0007669"/>
    <property type="project" value="InterPro"/>
</dbReference>
<evidence type="ECO:0000313" key="3">
    <source>
        <dbReference type="EMBL" id="TLU71215.1"/>
    </source>
</evidence>
<dbReference type="OrthoDB" id="177316at2"/>
<evidence type="ECO:0000313" key="4">
    <source>
        <dbReference type="Proteomes" id="UP000305654"/>
    </source>
</evidence>
<dbReference type="InterPro" id="IPR038673">
    <property type="entry name" value="OprB_sf"/>
</dbReference>